<dbReference type="InterPro" id="IPR036847">
    <property type="entry name" value="RimP_C_sf"/>
</dbReference>
<dbReference type="EMBL" id="UOFP01000086">
    <property type="protein sequence ID" value="VAW85265.1"/>
    <property type="molecule type" value="Genomic_DNA"/>
</dbReference>
<reference evidence="5" key="1">
    <citation type="submission" date="2018-06" db="EMBL/GenBank/DDBJ databases">
        <authorList>
            <person name="Zhirakovskaya E."/>
        </authorList>
    </citation>
    <scope>NUCLEOTIDE SEQUENCE</scope>
</reference>
<dbReference type="Gene3D" id="3.30.300.70">
    <property type="entry name" value="RimP-like superfamily, N-terminal"/>
    <property type="match status" value="1"/>
</dbReference>
<keyword evidence="2" id="KW-0690">Ribosome biogenesis</keyword>
<evidence type="ECO:0000259" key="4">
    <source>
        <dbReference type="Pfam" id="PF17384"/>
    </source>
</evidence>
<dbReference type="SUPFAM" id="SSF74942">
    <property type="entry name" value="YhbC-like, C-terminal domain"/>
    <property type="match status" value="1"/>
</dbReference>
<evidence type="ECO:0000256" key="1">
    <source>
        <dbReference type="ARBA" id="ARBA00022490"/>
    </source>
</evidence>
<dbReference type="NCBIfam" id="NF000927">
    <property type="entry name" value="PRK00092.1-1"/>
    <property type="match status" value="1"/>
</dbReference>
<proteinExistence type="inferred from homology"/>
<dbReference type="PANTHER" id="PTHR33867">
    <property type="entry name" value="RIBOSOME MATURATION FACTOR RIMP"/>
    <property type="match status" value="1"/>
</dbReference>
<evidence type="ECO:0000313" key="5">
    <source>
        <dbReference type="EMBL" id="VAW85265.1"/>
    </source>
</evidence>
<sequence length="152" mass="16799">MVRKASEKLYEIITPVVEALGYELVGIEYISQGKHSVLRLYIDSDKGIVVDDCAEVSHQVSGVLDVEDPIKGGYHLEVSSPGLDRPLFDEAHYERFTGHRAKIQLTAPLDGRRKFQGVLLGLKEGKVAISVEGDEHLLPFASIDKANLVPEF</sequence>
<dbReference type="HAMAP" id="MF_01077">
    <property type="entry name" value="RimP"/>
    <property type="match status" value="1"/>
</dbReference>
<evidence type="ECO:0000259" key="3">
    <source>
        <dbReference type="Pfam" id="PF02576"/>
    </source>
</evidence>
<keyword evidence="1" id="KW-0963">Cytoplasm</keyword>
<organism evidence="5">
    <name type="scientific">hydrothermal vent metagenome</name>
    <dbReference type="NCBI Taxonomy" id="652676"/>
    <lineage>
        <taxon>unclassified sequences</taxon>
        <taxon>metagenomes</taxon>
        <taxon>ecological metagenomes</taxon>
    </lineage>
</organism>
<feature type="domain" description="Ribosome maturation factor RimP N-terminal" evidence="3">
    <location>
        <begin position="12"/>
        <end position="84"/>
    </location>
</feature>
<dbReference type="Gene3D" id="2.30.30.180">
    <property type="entry name" value="Ribosome maturation factor RimP, C-terminal domain"/>
    <property type="match status" value="1"/>
</dbReference>
<dbReference type="CDD" id="cd01734">
    <property type="entry name" value="YlxS_C"/>
    <property type="match status" value="1"/>
</dbReference>
<dbReference type="InterPro" id="IPR035956">
    <property type="entry name" value="RimP_N_sf"/>
</dbReference>
<dbReference type="AlphaFoldDB" id="A0A3B0YW49"/>
<accession>A0A3B0YW49</accession>
<dbReference type="InterPro" id="IPR028989">
    <property type="entry name" value="RimP_N"/>
</dbReference>
<feature type="domain" description="Ribosome maturation factor RimP C-terminal" evidence="4">
    <location>
        <begin position="87"/>
        <end position="152"/>
    </location>
</feature>
<gene>
    <name evidence="5" type="ORF">MNBD_GAMMA18-1727</name>
</gene>
<name>A0A3B0YW49_9ZZZZ</name>
<dbReference type="Pfam" id="PF17384">
    <property type="entry name" value="DUF150_C"/>
    <property type="match status" value="1"/>
</dbReference>
<protein>
    <submittedName>
        <fullName evidence="5">Bacterial ribosome SSU maturation protein RimP</fullName>
    </submittedName>
</protein>
<dbReference type="Pfam" id="PF02576">
    <property type="entry name" value="RimP_N"/>
    <property type="match status" value="1"/>
</dbReference>
<dbReference type="GO" id="GO:0000028">
    <property type="term" value="P:ribosomal small subunit assembly"/>
    <property type="evidence" value="ECO:0007669"/>
    <property type="project" value="TreeGrafter"/>
</dbReference>
<dbReference type="GO" id="GO:0006412">
    <property type="term" value="P:translation"/>
    <property type="evidence" value="ECO:0007669"/>
    <property type="project" value="TreeGrafter"/>
</dbReference>
<evidence type="ECO:0000256" key="2">
    <source>
        <dbReference type="ARBA" id="ARBA00022517"/>
    </source>
</evidence>
<dbReference type="GO" id="GO:0005829">
    <property type="term" value="C:cytosol"/>
    <property type="evidence" value="ECO:0007669"/>
    <property type="project" value="TreeGrafter"/>
</dbReference>
<dbReference type="FunFam" id="3.30.300.70:FF:000001">
    <property type="entry name" value="Ribosome maturation factor RimP"/>
    <property type="match status" value="1"/>
</dbReference>
<dbReference type="PANTHER" id="PTHR33867:SF1">
    <property type="entry name" value="RIBOSOME MATURATION FACTOR RIMP"/>
    <property type="match status" value="1"/>
</dbReference>
<dbReference type="SUPFAM" id="SSF75420">
    <property type="entry name" value="YhbC-like, N-terminal domain"/>
    <property type="match status" value="1"/>
</dbReference>
<dbReference type="InterPro" id="IPR003728">
    <property type="entry name" value="Ribosome_maturation_RimP"/>
</dbReference>
<dbReference type="InterPro" id="IPR028998">
    <property type="entry name" value="RimP_C"/>
</dbReference>